<dbReference type="Gene3D" id="1.10.10.60">
    <property type="entry name" value="Homeodomain-like"/>
    <property type="match status" value="2"/>
</dbReference>
<evidence type="ECO:0000259" key="2">
    <source>
        <dbReference type="PROSITE" id="PS51253"/>
    </source>
</evidence>
<dbReference type="PANTHER" id="PTHR19303">
    <property type="entry name" value="TRANSPOSON"/>
    <property type="match status" value="1"/>
</dbReference>
<keyword evidence="1" id="KW-0238">DNA-binding</keyword>
<name>A0A8C4RH87_ERPCA</name>
<dbReference type="SUPFAM" id="SSF46689">
    <property type="entry name" value="Homeodomain-like"/>
    <property type="match status" value="2"/>
</dbReference>
<dbReference type="AlphaFoldDB" id="A0A8C4RH87"/>
<accession>A0A8C4RH87</accession>
<dbReference type="SMART" id="SM00674">
    <property type="entry name" value="CENPB"/>
    <property type="match status" value="1"/>
</dbReference>
<dbReference type="GeneTree" id="ENSGT00940000163615"/>
<dbReference type="InterPro" id="IPR006600">
    <property type="entry name" value="HTH_CenpB_DNA-bd_dom"/>
</dbReference>
<reference evidence="3" key="3">
    <citation type="submission" date="2025-09" db="UniProtKB">
        <authorList>
            <consortium name="Ensembl"/>
        </authorList>
    </citation>
    <scope>IDENTIFICATION</scope>
</reference>
<dbReference type="InterPro" id="IPR009057">
    <property type="entry name" value="Homeodomain-like_sf"/>
</dbReference>
<dbReference type="Pfam" id="PF03184">
    <property type="entry name" value="DDE_1"/>
    <property type="match status" value="2"/>
</dbReference>
<reference evidence="3" key="2">
    <citation type="submission" date="2025-08" db="UniProtKB">
        <authorList>
            <consortium name="Ensembl"/>
        </authorList>
    </citation>
    <scope>IDENTIFICATION</scope>
</reference>
<dbReference type="InterPro" id="IPR050863">
    <property type="entry name" value="CenT-Element_Derived"/>
</dbReference>
<protein>
    <recommendedName>
        <fullName evidence="2">HTH CENPB-type domain-containing protein</fullName>
    </recommendedName>
</protein>
<feature type="domain" description="HTH CENPB-type" evidence="2">
    <location>
        <begin position="66"/>
        <end position="137"/>
    </location>
</feature>
<dbReference type="InterPro" id="IPR004875">
    <property type="entry name" value="DDE_SF_endonuclease_dom"/>
</dbReference>
<evidence type="ECO:0000313" key="4">
    <source>
        <dbReference type="Proteomes" id="UP000694620"/>
    </source>
</evidence>
<dbReference type="Ensembl" id="ENSECRT00000002165.1">
    <property type="protein sequence ID" value="ENSECRP00000002137.1"/>
    <property type="gene ID" value="ENSECRG00000001481.1"/>
</dbReference>
<dbReference type="Pfam" id="PF03221">
    <property type="entry name" value="HTH_Tnp_Tc5"/>
    <property type="match status" value="1"/>
</dbReference>
<evidence type="ECO:0000256" key="1">
    <source>
        <dbReference type="ARBA" id="ARBA00023125"/>
    </source>
</evidence>
<organism evidence="3 4">
    <name type="scientific">Erpetoichthys calabaricus</name>
    <name type="common">Rope fish</name>
    <name type="synonym">Calamoichthys calabaricus</name>
    <dbReference type="NCBI Taxonomy" id="27687"/>
    <lineage>
        <taxon>Eukaryota</taxon>
        <taxon>Metazoa</taxon>
        <taxon>Chordata</taxon>
        <taxon>Craniata</taxon>
        <taxon>Vertebrata</taxon>
        <taxon>Euteleostomi</taxon>
        <taxon>Actinopterygii</taxon>
        <taxon>Polypteriformes</taxon>
        <taxon>Polypteridae</taxon>
        <taxon>Erpetoichthys</taxon>
    </lineage>
</organism>
<dbReference type="GO" id="GO:0003677">
    <property type="term" value="F:DNA binding"/>
    <property type="evidence" value="ECO:0007669"/>
    <property type="project" value="UniProtKB-KW"/>
</dbReference>
<keyword evidence="4" id="KW-1185">Reference proteome</keyword>
<dbReference type="Proteomes" id="UP000694620">
    <property type="component" value="Chromosome 3"/>
</dbReference>
<dbReference type="PANTHER" id="PTHR19303:SF73">
    <property type="entry name" value="PROTEIN PDC2"/>
    <property type="match status" value="1"/>
</dbReference>
<dbReference type="GO" id="GO:0005634">
    <property type="term" value="C:nucleus"/>
    <property type="evidence" value="ECO:0007669"/>
    <property type="project" value="TreeGrafter"/>
</dbReference>
<reference evidence="3" key="1">
    <citation type="submission" date="2021-06" db="EMBL/GenBank/DDBJ databases">
        <authorList>
            <consortium name="Wellcome Sanger Institute Data Sharing"/>
        </authorList>
    </citation>
    <scope>NUCLEOTIDE SEQUENCE [LARGE SCALE GENOMIC DNA]</scope>
</reference>
<sequence>MTACKTSKTLKVLSLVDRVEVLKPIDSKESQVSVAKHFGVHPSQICRIVKQWQQVIDDWQKNANPDRKRKRAGKSEYVEVALLHCFSQARSRQLAVSPPMLIEKANQLVVSFGIEGFNATNGWLERWKQREKSSLNSNTGEKQDADEFGAERWIVEVLPDIIKEYDEHDIATGLYWRAIPEGTLTFKHHEAAGTKVPKDRLTLLLACNMDGSEKLPLLVIGKSKAPRCFKNVKKLPVAYEANLRSKRQQIVLLCDNCAAHSDDIRLTNIKLVFMPPNTKSLIQPMDQGIIANFKQNYRSLMLHRVMAIMDQGDNETMRAIELACKLTLLDSLHMQKDAWSRVSTSTIVNCYRRASFVKAVEIALSQFRVPQHNAPTSADKTDAEICESLKASTPAANQLEEEERLDAADVEDVQTAPAMALTFANAVKSLDFIQEYLESTGCDSCETFHALSSQIYDCRPNQAQTTITDYFRLI</sequence>
<evidence type="ECO:0000313" key="3">
    <source>
        <dbReference type="Ensembl" id="ENSECRP00000002137.1"/>
    </source>
</evidence>
<dbReference type="PROSITE" id="PS51253">
    <property type="entry name" value="HTH_CENPB"/>
    <property type="match status" value="1"/>
</dbReference>
<proteinExistence type="predicted"/>